<reference evidence="6" key="1">
    <citation type="submission" date="2023-05" db="EMBL/GenBank/DDBJ databases">
        <title>Genome and transcriptome analyses reveal genes involved in the formation of fine ridges on petal epidermal cells in Hibiscus trionum.</title>
        <authorList>
            <person name="Koshimizu S."/>
            <person name="Masuda S."/>
            <person name="Ishii T."/>
            <person name="Shirasu K."/>
            <person name="Hoshino A."/>
            <person name="Arita M."/>
        </authorList>
    </citation>
    <scope>NUCLEOTIDE SEQUENCE</scope>
    <source>
        <strain evidence="6">Hamamatsu line</strain>
    </source>
</reference>
<evidence type="ECO:0000256" key="5">
    <source>
        <dbReference type="SAM" id="MobiDB-lite"/>
    </source>
</evidence>
<evidence type="ECO:0000256" key="3">
    <source>
        <dbReference type="ARBA" id="ARBA00022525"/>
    </source>
</evidence>
<evidence type="ECO:0000313" key="6">
    <source>
        <dbReference type="EMBL" id="GMJ03579.1"/>
    </source>
</evidence>
<accession>A0A9W7MIW1</accession>
<dbReference type="InterPro" id="IPR044859">
    <property type="entry name" value="Allene_oxi_cyc_Dirigent"/>
</dbReference>
<feature type="region of interest" description="Disordered" evidence="5">
    <location>
        <begin position="54"/>
        <end position="94"/>
    </location>
</feature>
<name>A0A9W7MIW1_HIBTR</name>
<comment type="subunit">
    <text evidence="2 4">Homodimer.</text>
</comment>
<feature type="chain" id="PRO_5041019097" description="Dirigent protein" evidence="4">
    <location>
        <begin position="25"/>
        <end position="158"/>
    </location>
</feature>
<evidence type="ECO:0000256" key="4">
    <source>
        <dbReference type="RuleBase" id="RU363099"/>
    </source>
</evidence>
<dbReference type="Proteomes" id="UP001165190">
    <property type="component" value="Unassembled WGS sequence"/>
</dbReference>
<evidence type="ECO:0000256" key="1">
    <source>
        <dbReference type="ARBA" id="ARBA00010746"/>
    </source>
</evidence>
<feature type="compositionally biased region" description="Basic and acidic residues" evidence="5">
    <location>
        <begin position="60"/>
        <end position="76"/>
    </location>
</feature>
<dbReference type="GO" id="GO:0009699">
    <property type="term" value="P:phenylpropanoid biosynthetic process"/>
    <property type="evidence" value="ECO:0007669"/>
    <property type="project" value="UniProtKB-ARBA"/>
</dbReference>
<comment type="caution">
    <text evidence="6">The sequence shown here is derived from an EMBL/GenBank/DDBJ whole genome shotgun (WGS) entry which is preliminary data.</text>
</comment>
<proteinExistence type="inferred from homology"/>
<sequence>MEKSLISAWILVLTTAMAMAPCHSYYSKAKPYVPPPQKITRLHFFLHDTLSGENPSAVTSERDDHIGALRRGDSRRSTHSRPQHNVGGHWERSRPLGVDRSISMFSRNPITETEREVAVVGGSGKFRMAKGFAQLKTYFRNSTLRNSIVEYKVTVIHY</sequence>
<dbReference type="InterPro" id="IPR004265">
    <property type="entry name" value="Dirigent"/>
</dbReference>
<evidence type="ECO:0000313" key="7">
    <source>
        <dbReference type="Proteomes" id="UP001165190"/>
    </source>
</evidence>
<dbReference type="Gene3D" id="2.40.480.10">
    <property type="entry name" value="Allene oxide cyclase-like"/>
    <property type="match status" value="1"/>
</dbReference>
<feature type="signal peptide" evidence="4">
    <location>
        <begin position="1"/>
        <end position="24"/>
    </location>
</feature>
<dbReference type="Pfam" id="PF03018">
    <property type="entry name" value="Dirigent"/>
    <property type="match status" value="1"/>
</dbReference>
<keyword evidence="3 4" id="KW-0964">Secreted</keyword>
<comment type="subcellular location">
    <subcellularLocation>
        <location evidence="4">Secreted</location>
        <location evidence="4">Extracellular space</location>
        <location evidence="4">Apoplast</location>
    </subcellularLocation>
</comment>
<evidence type="ECO:0000256" key="2">
    <source>
        <dbReference type="ARBA" id="ARBA00011738"/>
    </source>
</evidence>
<comment type="function">
    <text evidence="4">Dirigent proteins impart stereoselectivity on the phenoxy radical-coupling reaction, yielding optically active lignans from two molecules of coniferyl alcohol in the biosynthesis of lignans, flavonolignans, and alkaloids and thus plays a central role in plant secondary metabolism.</text>
</comment>
<organism evidence="6 7">
    <name type="scientific">Hibiscus trionum</name>
    <name type="common">Flower of an hour</name>
    <dbReference type="NCBI Taxonomy" id="183268"/>
    <lineage>
        <taxon>Eukaryota</taxon>
        <taxon>Viridiplantae</taxon>
        <taxon>Streptophyta</taxon>
        <taxon>Embryophyta</taxon>
        <taxon>Tracheophyta</taxon>
        <taxon>Spermatophyta</taxon>
        <taxon>Magnoliopsida</taxon>
        <taxon>eudicotyledons</taxon>
        <taxon>Gunneridae</taxon>
        <taxon>Pentapetalae</taxon>
        <taxon>rosids</taxon>
        <taxon>malvids</taxon>
        <taxon>Malvales</taxon>
        <taxon>Malvaceae</taxon>
        <taxon>Malvoideae</taxon>
        <taxon>Hibiscus</taxon>
    </lineage>
</organism>
<dbReference type="GO" id="GO:0048046">
    <property type="term" value="C:apoplast"/>
    <property type="evidence" value="ECO:0007669"/>
    <property type="project" value="UniProtKB-SubCell"/>
</dbReference>
<keyword evidence="4" id="KW-0732">Signal</keyword>
<dbReference type="AlphaFoldDB" id="A0A9W7MIW1"/>
<dbReference type="PANTHER" id="PTHR21495">
    <property type="entry name" value="NUCLEOPORIN-RELATED"/>
    <property type="match status" value="1"/>
</dbReference>
<protein>
    <recommendedName>
        <fullName evidence="4">Dirigent protein</fullName>
    </recommendedName>
</protein>
<dbReference type="EMBL" id="BSYR01000037">
    <property type="protein sequence ID" value="GMJ03579.1"/>
    <property type="molecule type" value="Genomic_DNA"/>
</dbReference>
<dbReference type="OrthoDB" id="1864232at2759"/>
<gene>
    <name evidence="6" type="ORF">HRI_004027000</name>
</gene>
<comment type="similarity">
    <text evidence="1 4">Belongs to the plant dirigent protein family.</text>
</comment>
<keyword evidence="4" id="KW-0052">Apoplast</keyword>
<keyword evidence="7" id="KW-1185">Reference proteome</keyword>